<dbReference type="SMART" id="SM00382">
    <property type="entry name" value="AAA"/>
    <property type="match status" value="1"/>
</dbReference>
<evidence type="ECO:0000256" key="4">
    <source>
        <dbReference type="ARBA" id="ARBA00022475"/>
    </source>
</evidence>
<evidence type="ECO:0000256" key="3">
    <source>
        <dbReference type="ARBA" id="ARBA00022448"/>
    </source>
</evidence>
<feature type="region of interest" description="Disordered" evidence="10">
    <location>
        <begin position="1"/>
        <end position="20"/>
    </location>
</feature>
<keyword evidence="9" id="KW-0472">Membrane</keyword>
<organism evidence="12 13">
    <name type="scientific">Bifidobacterium tissieri</name>
    <dbReference type="NCBI Taxonomy" id="1630162"/>
    <lineage>
        <taxon>Bacteria</taxon>
        <taxon>Bacillati</taxon>
        <taxon>Actinomycetota</taxon>
        <taxon>Actinomycetes</taxon>
        <taxon>Bifidobacteriales</taxon>
        <taxon>Bifidobacteriaceae</taxon>
        <taxon>Bifidobacterium</taxon>
    </lineage>
</organism>
<dbReference type="Gene3D" id="3.40.50.300">
    <property type="entry name" value="P-loop containing nucleotide triphosphate hydrolases"/>
    <property type="match status" value="1"/>
</dbReference>
<comment type="subcellular location">
    <subcellularLocation>
        <location evidence="1">Cell membrane</location>
        <topology evidence="1">Peripheral membrane protein</topology>
    </subcellularLocation>
</comment>
<evidence type="ECO:0000256" key="9">
    <source>
        <dbReference type="ARBA" id="ARBA00023136"/>
    </source>
</evidence>
<evidence type="ECO:0000259" key="11">
    <source>
        <dbReference type="PROSITE" id="PS50893"/>
    </source>
</evidence>
<sequence>MTATTATATTAATTAETTAKTVPGARPVLTVTDLSIVNDYGDVLVHDSSFTLARGERLGIVGESGSGKSLTLKAIVGILPSSLHTTGDMTYVEPVTKADAAMIFQEPATSLNPTMRVGRFVAKTWQMHHPQDSWDACRAHAIDLMGKVGIADAKDKMNVWPFELSGGLRQRIMIAAALAAEPAILFCDEPTTALDVRVQAQILKLLKDIAKRDNLSLIFVSHDLAVISEICDQVIVMQYGRIVEQGSTQDIIHHPQQEYTKKLLDADLDYRMRHMGDDGAAKDGGASC</sequence>
<dbReference type="PANTHER" id="PTHR43297">
    <property type="entry name" value="OLIGOPEPTIDE TRANSPORT ATP-BINDING PROTEIN APPD"/>
    <property type="match status" value="1"/>
</dbReference>
<dbReference type="SUPFAM" id="SSF52540">
    <property type="entry name" value="P-loop containing nucleoside triphosphate hydrolases"/>
    <property type="match status" value="1"/>
</dbReference>
<keyword evidence="4" id="KW-1003">Cell membrane</keyword>
<evidence type="ECO:0000256" key="6">
    <source>
        <dbReference type="ARBA" id="ARBA00022741"/>
    </source>
</evidence>
<keyword evidence="5" id="KW-0997">Cell inner membrane</keyword>
<dbReference type="AlphaFoldDB" id="A0A261FHF8"/>
<evidence type="ECO:0000256" key="8">
    <source>
        <dbReference type="ARBA" id="ARBA00022967"/>
    </source>
</evidence>
<dbReference type="Proteomes" id="UP000216444">
    <property type="component" value="Unassembled WGS sequence"/>
</dbReference>
<evidence type="ECO:0000313" key="13">
    <source>
        <dbReference type="Proteomes" id="UP000216444"/>
    </source>
</evidence>
<evidence type="ECO:0000256" key="1">
    <source>
        <dbReference type="ARBA" id="ARBA00004202"/>
    </source>
</evidence>
<dbReference type="PANTHER" id="PTHR43297:SF14">
    <property type="entry name" value="ATPASE AAA-TYPE CORE DOMAIN-CONTAINING PROTEIN"/>
    <property type="match status" value="1"/>
</dbReference>
<comment type="caution">
    <text evidence="12">The sequence shown here is derived from an EMBL/GenBank/DDBJ whole genome shotgun (WGS) entry which is preliminary data.</text>
</comment>
<dbReference type="EMBL" id="MWWV01000004">
    <property type="protein sequence ID" value="OZG58508.1"/>
    <property type="molecule type" value="Genomic_DNA"/>
</dbReference>
<proteinExistence type="inferred from homology"/>
<accession>A0A261FHF8</accession>
<dbReference type="GO" id="GO:0005524">
    <property type="term" value="F:ATP binding"/>
    <property type="evidence" value="ECO:0007669"/>
    <property type="project" value="UniProtKB-KW"/>
</dbReference>
<reference evidence="12 13" key="1">
    <citation type="journal article" date="2017" name="BMC Genomics">
        <title>Comparative genomic and phylogenomic analyses of the Bifidobacteriaceae family.</title>
        <authorList>
            <person name="Lugli G.A."/>
            <person name="Milani C."/>
            <person name="Turroni F."/>
            <person name="Duranti S."/>
            <person name="Mancabelli L."/>
            <person name="Mangifesta M."/>
            <person name="Ferrario C."/>
            <person name="Modesto M."/>
            <person name="Mattarelli P."/>
            <person name="Jiri K."/>
            <person name="van Sinderen D."/>
            <person name="Ventura M."/>
        </authorList>
    </citation>
    <scope>NUCLEOTIDE SEQUENCE [LARGE SCALE GENOMIC DNA]</scope>
    <source>
        <strain evidence="12 13">DSM 100201</strain>
    </source>
</reference>
<dbReference type="InterPro" id="IPR003593">
    <property type="entry name" value="AAA+_ATPase"/>
</dbReference>
<protein>
    <submittedName>
        <fullName evidence="12">Peptide ABC transporter ATPase</fullName>
    </submittedName>
</protein>
<dbReference type="InterPro" id="IPR003439">
    <property type="entry name" value="ABC_transporter-like_ATP-bd"/>
</dbReference>
<name>A0A261FHF8_9BIFI</name>
<feature type="domain" description="ABC transporter" evidence="11">
    <location>
        <begin position="29"/>
        <end position="264"/>
    </location>
</feature>
<keyword evidence="13" id="KW-1185">Reference proteome</keyword>
<dbReference type="GO" id="GO:0016887">
    <property type="term" value="F:ATP hydrolysis activity"/>
    <property type="evidence" value="ECO:0007669"/>
    <property type="project" value="InterPro"/>
</dbReference>
<dbReference type="CDD" id="cd03257">
    <property type="entry name" value="ABC_NikE_OppD_transporters"/>
    <property type="match status" value="1"/>
</dbReference>
<keyword evidence="8" id="KW-1278">Translocase</keyword>
<evidence type="ECO:0000256" key="7">
    <source>
        <dbReference type="ARBA" id="ARBA00022840"/>
    </source>
</evidence>
<evidence type="ECO:0000256" key="5">
    <source>
        <dbReference type="ARBA" id="ARBA00022519"/>
    </source>
</evidence>
<dbReference type="GO" id="GO:0005886">
    <property type="term" value="C:plasma membrane"/>
    <property type="evidence" value="ECO:0007669"/>
    <property type="project" value="UniProtKB-SubCell"/>
</dbReference>
<dbReference type="InterPro" id="IPR050388">
    <property type="entry name" value="ABC_Ni/Peptide_Import"/>
</dbReference>
<evidence type="ECO:0000313" key="12">
    <source>
        <dbReference type="EMBL" id="OZG58508.1"/>
    </source>
</evidence>
<keyword evidence="7" id="KW-0067">ATP-binding</keyword>
<evidence type="ECO:0000256" key="10">
    <source>
        <dbReference type="SAM" id="MobiDB-lite"/>
    </source>
</evidence>
<gene>
    <name evidence="12" type="ORF">BTIS_0877</name>
</gene>
<dbReference type="InterPro" id="IPR027417">
    <property type="entry name" value="P-loop_NTPase"/>
</dbReference>
<keyword evidence="3" id="KW-0813">Transport</keyword>
<dbReference type="RefSeq" id="WP_094663009.1">
    <property type="nucleotide sequence ID" value="NZ_MWWV01000004.1"/>
</dbReference>
<evidence type="ECO:0000256" key="2">
    <source>
        <dbReference type="ARBA" id="ARBA00005417"/>
    </source>
</evidence>
<dbReference type="PROSITE" id="PS50893">
    <property type="entry name" value="ABC_TRANSPORTER_2"/>
    <property type="match status" value="1"/>
</dbReference>
<dbReference type="Pfam" id="PF00005">
    <property type="entry name" value="ABC_tran"/>
    <property type="match status" value="1"/>
</dbReference>
<comment type="similarity">
    <text evidence="2">Belongs to the ABC transporter superfamily.</text>
</comment>
<keyword evidence="6" id="KW-0547">Nucleotide-binding</keyword>